<dbReference type="Gene3D" id="3.40.50.12780">
    <property type="entry name" value="N-terminal domain of ligase-like"/>
    <property type="match status" value="1"/>
</dbReference>
<dbReference type="Proteomes" id="UP000004226">
    <property type="component" value="Unassembled WGS sequence"/>
</dbReference>
<keyword evidence="4" id="KW-1185">Reference proteome</keyword>
<dbReference type="Pfam" id="PF00501">
    <property type="entry name" value="AMP-binding"/>
    <property type="match status" value="1"/>
</dbReference>
<keyword evidence="1" id="KW-0812">Transmembrane</keyword>
<gene>
    <name evidence="3" type="ORF">HMPREF0554_0763</name>
</gene>
<sequence>MKIEKNDVGGMVLPLVFGYANISQLVMHLLMKNTIVLMKNTDHPRKILNKIERYRVTHMAFTPFYLELINMCNNLKINFNSLRKICFRGSVLTLENYLESKKIFPKTEFIQTYGQIEAGPRITGKKIEKEYNPKNVGKAIKKTKIKILKKEKLSNKIGEIGEIVVKIPCIIKKYFKIRRNILFEKKWLKTGDVGYFNEKKDLILLGRKNNIIKNRGF</sequence>
<comment type="caution">
    <text evidence="3">The sequence shown here is derived from an EMBL/GenBank/DDBJ whole genome shotgun (WGS) entry which is preliminary data.</text>
</comment>
<evidence type="ECO:0000259" key="2">
    <source>
        <dbReference type="Pfam" id="PF00501"/>
    </source>
</evidence>
<reference evidence="3 4" key="1">
    <citation type="submission" date="2009-10" db="EMBL/GenBank/DDBJ databases">
        <authorList>
            <person name="Harkins D.M."/>
            <person name="Madupu R."/>
            <person name="Durkin A.S."/>
            <person name="Torralba M."/>
            <person name="Methe B."/>
            <person name="Sutton G.G."/>
            <person name="Strausberg R.L."/>
            <person name="Nelson K.E."/>
        </authorList>
    </citation>
    <scope>NUCLEOTIDE SEQUENCE [LARGE SCALE GENOMIC DNA]</scope>
    <source>
        <strain evidence="3 4">F0264</strain>
    </source>
</reference>
<proteinExistence type="predicted"/>
<feature type="domain" description="AMP-dependent synthetase/ligase" evidence="2">
    <location>
        <begin position="6"/>
        <end position="175"/>
    </location>
</feature>
<organism evidence="3 4">
    <name type="scientific">Pseudoleptotrichia goodfellowii F0264</name>
    <dbReference type="NCBI Taxonomy" id="596323"/>
    <lineage>
        <taxon>Bacteria</taxon>
        <taxon>Fusobacteriati</taxon>
        <taxon>Fusobacteriota</taxon>
        <taxon>Fusobacteriia</taxon>
        <taxon>Fusobacteriales</taxon>
        <taxon>Leptotrichiaceae</taxon>
        <taxon>Pseudoleptotrichia</taxon>
    </lineage>
</organism>
<evidence type="ECO:0000313" key="3">
    <source>
        <dbReference type="EMBL" id="EEY36079.1"/>
    </source>
</evidence>
<accession>D0GIL1</accession>
<dbReference type="eggNOG" id="COG0318">
    <property type="taxonomic scope" value="Bacteria"/>
</dbReference>
<keyword evidence="3" id="KW-0436">Ligase</keyword>
<keyword evidence="1" id="KW-1133">Transmembrane helix</keyword>
<dbReference type="InterPro" id="IPR042099">
    <property type="entry name" value="ANL_N_sf"/>
</dbReference>
<evidence type="ECO:0000313" key="4">
    <source>
        <dbReference type="Proteomes" id="UP000004226"/>
    </source>
</evidence>
<feature type="transmembrane region" description="Helical" evidence="1">
    <location>
        <begin position="12"/>
        <end position="31"/>
    </location>
</feature>
<evidence type="ECO:0000256" key="1">
    <source>
        <dbReference type="SAM" id="Phobius"/>
    </source>
</evidence>
<dbReference type="PANTHER" id="PTHR24096">
    <property type="entry name" value="LONG-CHAIN-FATTY-ACID--COA LIGASE"/>
    <property type="match status" value="1"/>
</dbReference>
<dbReference type="SUPFAM" id="SSF56801">
    <property type="entry name" value="Acetyl-CoA synthetase-like"/>
    <property type="match status" value="1"/>
</dbReference>
<dbReference type="EMBL" id="ADAD01000012">
    <property type="protein sequence ID" value="EEY36079.1"/>
    <property type="molecule type" value="Genomic_DNA"/>
</dbReference>
<keyword evidence="1" id="KW-0472">Membrane</keyword>
<protein>
    <submittedName>
        <fullName evidence="3">Long-chain-fatty-acid--CoA ligase domain protein</fullName>
    </submittedName>
</protein>
<dbReference type="AlphaFoldDB" id="D0GIL1"/>
<dbReference type="GO" id="GO:0016405">
    <property type="term" value="F:CoA-ligase activity"/>
    <property type="evidence" value="ECO:0007669"/>
    <property type="project" value="TreeGrafter"/>
</dbReference>
<name>D0GIL1_9FUSO</name>
<dbReference type="InterPro" id="IPR000873">
    <property type="entry name" value="AMP-dep_synth/lig_dom"/>
</dbReference>